<protein>
    <submittedName>
        <fullName evidence="1">Uncharacterized protein</fullName>
    </submittedName>
</protein>
<sequence length="54" mass="5495">MAEGNLATVGEAGFEGGAFTPLDNGNLMARFAQVPGGCDSGDSGSYDDNMHRDA</sequence>
<gene>
    <name evidence="1" type="ORF">GCM10025770_31000</name>
</gene>
<accession>A0ABP9QYG8</accession>
<evidence type="ECO:0000313" key="1">
    <source>
        <dbReference type="EMBL" id="GAA5169498.1"/>
    </source>
</evidence>
<reference evidence="2" key="1">
    <citation type="journal article" date="2019" name="Int. J. Syst. Evol. Microbiol.">
        <title>The Global Catalogue of Microorganisms (GCM) 10K type strain sequencing project: providing services to taxonomists for standard genome sequencing and annotation.</title>
        <authorList>
            <consortium name="The Broad Institute Genomics Platform"/>
            <consortium name="The Broad Institute Genome Sequencing Center for Infectious Disease"/>
            <person name="Wu L."/>
            <person name="Ma J."/>
        </authorList>
    </citation>
    <scope>NUCLEOTIDE SEQUENCE [LARGE SCALE GENOMIC DNA]</scope>
    <source>
        <strain evidence="2">JCM 18715</strain>
    </source>
</reference>
<proteinExistence type="predicted"/>
<evidence type="ECO:0000313" key="2">
    <source>
        <dbReference type="Proteomes" id="UP001500547"/>
    </source>
</evidence>
<keyword evidence="2" id="KW-1185">Reference proteome</keyword>
<dbReference type="EMBL" id="BAABLD010000015">
    <property type="protein sequence ID" value="GAA5169498.1"/>
    <property type="molecule type" value="Genomic_DNA"/>
</dbReference>
<comment type="caution">
    <text evidence="1">The sequence shown here is derived from an EMBL/GenBank/DDBJ whole genome shotgun (WGS) entry which is preliminary data.</text>
</comment>
<organism evidence="1 2">
    <name type="scientific">Viridibacterium curvum</name>
    <dbReference type="NCBI Taxonomy" id="1101404"/>
    <lineage>
        <taxon>Bacteria</taxon>
        <taxon>Pseudomonadati</taxon>
        <taxon>Pseudomonadota</taxon>
        <taxon>Betaproteobacteria</taxon>
        <taxon>Rhodocyclales</taxon>
        <taxon>Rhodocyclaceae</taxon>
        <taxon>Viridibacterium</taxon>
    </lineage>
</organism>
<name>A0ABP9QYG8_9RHOO</name>
<dbReference type="Proteomes" id="UP001500547">
    <property type="component" value="Unassembled WGS sequence"/>
</dbReference>